<name>A0A8J4GK43_9CHLO</name>
<evidence type="ECO:0008006" key="7">
    <source>
        <dbReference type="Google" id="ProtNLM"/>
    </source>
</evidence>
<feature type="compositionally biased region" description="Low complexity" evidence="4">
    <location>
        <begin position="954"/>
        <end position="971"/>
    </location>
</feature>
<feature type="region of interest" description="Disordered" evidence="4">
    <location>
        <begin position="918"/>
        <end position="971"/>
    </location>
</feature>
<evidence type="ECO:0000256" key="3">
    <source>
        <dbReference type="ARBA" id="ARBA00023306"/>
    </source>
</evidence>
<dbReference type="PANTHER" id="PTHR12827:SF3">
    <property type="entry name" value="ANAPHASE-PROMOTING COMPLEX SUBUNIT 1"/>
    <property type="match status" value="1"/>
</dbReference>
<dbReference type="GO" id="GO:0007091">
    <property type="term" value="P:metaphase/anaphase transition of mitotic cell cycle"/>
    <property type="evidence" value="ECO:0007669"/>
    <property type="project" value="TreeGrafter"/>
</dbReference>
<gene>
    <name evidence="5" type="ORF">Vretimale_13368</name>
</gene>
<proteinExistence type="predicted"/>
<dbReference type="GO" id="GO:0060090">
    <property type="term" value="F:molecular adaptor activity"/>
    <property type="evidence" value="ECO:0007669"/>
    <property type="project" value="TreeGrafter"/>
</dbReference>
<feature type="compositionally biased region" description="Acidic residues" evidence="4">
    <location>
        <begin position="933"/>
        <end position="947"/>
    </location>
</feature>
<keyword evidence="2" id="KW-0498">Mitosis</keyword>
<reference evidence="5" key="1">
    <citation type="journal article" date="2021" name="Proc. Natl. Acad. Sci. U.S.A.">
        <title>Three genomes in the algal genus Volvox reveal the fate of a haploid sex-determining region after a transition to homothallism.</title>
        <authorList>
            <person name="Yamamoto K."/>
            <person name="Hamaji T."/>
            <person name="Kawai-Toyooka H."/>
            <person name="Matsuzaki R."/>
            <person name="Takahashi F."/>
            <person name="Nishimura Y."/>
            <person name="Kawachi M."/>
            <person name="Noguchi H."/>
            <person name="Minakuchi Y."/>
            <person name="Umen J.G."/>
            <person name="Toyoda A."/>
            <person name="Nozaki H."/>
        </authorList>
    </citation>
    <scope>NUCLEOTIDE SEQUENCE</scope>
    <source>
        <strain evidence="5">NIES-3785</strain>
    </source>
</reference>
<dbReference type="AlphaFoldDB" id="A0A8J4GK43"/>
<accession>A0A8J4GK43</accession>
<evidence type="ECO:0000256" key="4">
    <source>
        <dbReference type="SAM" id="MobiDB-lite"/>
    </source>
</evidence>
<protein>
    <recommendedName>
        <fullName evidence="7">Anaphase-promoting complex subunit 1</fullName>
    </recommendedName>
</protein>
<dbReference type="GO" id="GO:0031145">
    <property type="term" value="P:anaphase-promoting complex-dependent catabolic process"/>
    <property type="evidence" value="ECO:0007669"/>
    <property type="project" value="TreeGrafter"/>
</dbReference>
<dbReference type="GO" id="GO:0005680">
    <property type="term" value="C:anaphase-promoting complex"/>
    <property type="evidence" value="ECO:0007669"/>
    <property type="project" value="InterPro"/>
</dbReference>
<feature type="region of interest" description="Disordered" evidence="4">
    <location>
        <begin position="408"/>
        <end position="499"/>
    </location>
</feature>
<feature type="compositionally biased region" description="Basic and acidic residues" evidence="4">
    <location>
        <begin position="1058"/>
        <end position="1073"/>
    </location>
</feature>
<keyword evidence="1" id="KW-0132">Cell division</keyword>
<feature type="region of interest" description="Disordered" evidence="4">
    <location>
        <begin position="44"/>
        <end position="64"/>
    </location>
</feature>
<feature type="compositionally biased region" description="Low complexity" evidence="4">
    <location>
        <begin position="464"/>
        <end position="480"/>
    </location>
</feature>
<feature type="compositionally biased region" description="Low complexity" evidence="4">
    <location>
        <begin position="918"/>
        <end position="932"/>
    </location>
</feature>
<dbReference type="PANTHER" id="PTHR12827">
    <property type="entry name" value="MEIOTIC CHECKPOINT REGULATOR TSG24 FAMILY MEMBER"/>
    <property type="match status" value="1"/>
</dbReference>
<organism evidence="5 6">
    <name type="scientific">Volvox reticuliferus</name>
    <dbReference type="NCBI Taxonomy" id="1737510"/>
    <lineage>
        <taxon>Eukaryota</taxon>
        <taxon>Viridiplantae</taxon>
        <taxon>Chlorophyta</taxon>
        <taxon>core chlorophytes</taxon>
        <taxon>Chlorophyceae</taxon>
        <taxon>CS clade</taxon>
        <taxon>Chlamydomonadales</taxon>
        <taxon>Volvocaceae</taxon>
        <taxon>Volvox</taxon>
    </lineage>
</organism>
<dbReference type="Proteomes" id="UP000722791">
    <property type="component" value="Unassembled WGS sequence"/>
</dbReference>
<keyword evidence="3" id="KW-0131">Cell cycle</keyword>
<sequence length="1157" mass="118248">MRMGSLSKMEMHTRSAILLPEEPFGVQLLRREYEQQVKLAQSVQKTRRRRVAGKHGDQKHDVPTSADIRNSIKHYVREGASMIGGDSCIEEVAVLGHRVAWTSGSAVRKLFTLGAEVLQAAWAVFPGHSNDPVLSLLCANCCLITCTVGGEMQESAVPPGLDAMWPAGNCGILLGGPRAVTLYLLSHPMIEPQPVVADVSLRAGRRGSYAGWSGEQVVWSSYELPYLATYSEAAGRLAIWTVGSAPLAPEVLGNLPDIPAATPLGAAPVSAAKAMAGPAGCVGRAPSTGISIATAATPASMMSMFSFKPHVLAGPGEPSAVGQAAASSRQPHRESSHTVRPPAQQGALVTPPVAGNGGGGGVFQVSQQSSRVLHQPIPYGPPSAAPSDMSMAMSPAVTAVATPMMTLGASGQQRPPLPRPHSQQQHHLQHGFLQQQPSSFDPPSAAPSKMSIGYTPTSMHVDIPQMRQPQPQQPPLHAQQVDQRSSPDCPPTVPPSDMSMSVSMSIGSGRIASRAAELGPIAATPATQGGTAAAATSSLSSLPGSLFGRYYSPYNGCVGGGGPSPMLMSPWMPTASPGPGFAGASATGPGLKRIPATRTPEGFLSPHLFNPMPRATAGAAAASPGGYGYATSAISPVQPLSHYAHLLGSRHEHSQRRSVGTPFSQFLGGTAGGGSGSGAGVTAAPASTPGMLGATLGGRLGSLTHLTVAPRSGYGDSAECTVMVLLHEETLQPGCRPTEAVMATDLHGEPLLCVLCGQQSRVLAFSISIPSSAAASAPMSLPDHKPTAGGIAGGAATVAAGAAAAATSGGRVRVSLAGSLEAVAIAAVAATGLTITSPSSPFRVHRDLLTLLPSGQLLLHRGLSPLFAVSFGDLGALEPARGGGAAASVSAKQPRHTNPTASAAAAVASGVRNVFGSSANPSTPASAAGADMVLDDDSDFDQDDNDECVGGGSSEAAAASRHGASGARAGAGAGFSAATRADEAMNEATDDDDIMLFSSPPTAALASWKYPPGSVAASLVKHGGVVSTTATAVPATVPQGLRRGVNNTIVLVLSVPPGEDRDGPLGDPVDSKHRSLKVTPTQMPPTIQPKERELRLLLPFMTTSAAANLALEVIRTAAPAELYLTFLRRFYTYRPAPTRHATGEWAAVDAVLLEWAS</sequence>
<evidence type="ECO:0000256" key="2">
    <source>
        <dbReference type="ARBA" id="ARBA00022776"/>
    </source>
</evidence>
<evidence type="ECO:0000313" key="6">
    <source>
        <dbReference type="Proteomes" id="UP000722791"/>
    </source>
</evidence>
<feature type="region of interest" description="Disordered" evidence="4">
    <location>
        <begin position="1057"/>
        <end position="1086"/>
    </location>
</feature>
<feature type="non-terminal residue" evidence="5">
    <location>
        <position position="1"/>
    </location>
</feature>
<dbReference type="GO" id="GO:0070979">
    <property type="term" value="P:protein K11-linked ubiquitination"/>
    <property type="evidence" value="ECO:0007669"/>
    <property type="project" value="TreeGrafter"/>
</dbReference>
<dbReference type="InterPro" id="IPR024990">
    <property type="entry name" value="Apc1"/>
</dbReference>
<feature type="compositionally biased region" description="Low complexity" evidence="4">
    <location>
        <begin position="420"/>
        <end position="448"/>
    </location>
</feature>
<dbReference type="GO" id="GO:0051301">
    <property type="term" value="P:cell division"/>
    <property type="evidence" value="ECO:0007669"/>
    <property type="project" value="UniProtKB-KW"/>
</dbReference>
<dbReference type="EMBL" id="BNCQ01000031">
    <property type="protein sequence ID" value="GIM09539.1"/>
    <property type="molecule type" value="Genomic_DNA"/>
</dbReference>
<feature type="region of interest" description="Disordered" evidence="4">
    <location>
        <begin position="316"/>
        <end position="364"/>
    </location>
</feature>
<comment type="caution">
    <text evidence="5">The sequence shown here is derived from an EMBL/GenBank/DDBJ whole genome shotgun (WGS) entry which is preliminary data.</text>
</comment>
<evidence type="ECO:0000256" key="1">
    <source>
        <dbReference type="ARBA" id="ARBA00022618"/>
    </source>
</evidence>
<evidence type="ECO:0000313" key="5">
    <source>
        <dbReference type="EMBL" id="GIM09539.1"/>
    </source>
</evidence>